<dbReference type="STRING" id="933084.A0A067PWP3"/>
<feature type="transmembrane region" description="Helical" evidence="10">
    <location>
        <begin position="384"/>
        <end position="405"/>
    </location>
</feature>
<dbReference type="InParanoid" id="A0A067PWP3"/>
<evidence type="ECO:0000256" key="10">
    <source>
        <dbReference type="SAM" id="Phobius"/>
    </source>
</evidence>
<dbReference type="PANTHER" id="PTHR48022:SF64">
    <property type="entry name" value="MAJOR FACILITATOR SUPERFAMILY (MFS) PROFILE DOMAIN-CONTAINING PROTEIN"/>
    <property type="match status" value="1"/>
</dbReference>
<dbReference type="NCBIfam" id="TIGR00879">
    <property type="entry name" value="SP"/>
    <property type="match status" value="1"/>
</dbReference>
<evidence type="ECO:0000256" key="1">
    <source>
        <dbReference type="ARBA" id="ARBA00004141"/>
    </source>
</evidence>
<dbReference type="PANTHER" id="PTHR48022">
    <property type="entry name" value="PLASTIDIC GLUCOSE TRANSPORTER 4"/>
    <property type="match status" value="1"/>
</dbReference>
<evidence type="ECO:0000259" key="11">
    <source>
        <dbReference type="PROSITE" id="PS50850"/>
    </source>
</evidence>
<dbReference type="OrthoDB" id="6133115at2759"/>
<keyword evidence="13" id="KW-1185">Reference proteome</keyword>
<comment type="subcellular location">
    <subcellularLocation>
        <location evidence="1">Membrane</location>
        <topology evidence="1">Multi-pass membrane protein</topology>
    </subcellularLocation>
</comment>
<dbReference type="GO" id="GO:0016020">
    <property type="term" value="C:membrane"/>
    <property type="evidence" value="ECO:0007669"/>
    <property type="project" value="UniProtKB-SubCell"/>
</dbReference>
<dbReference type="InterPro" id="IPR005828">
    <property type="entry name" value="MFS_sugar_transport-like"/>
</dbReference>
<organism evidence="12 13">
    <name type="scientific">Jaapia argillacea MUCL 33604</name>
    <dbReference type="NCBI Taxonomy" id="933084"/>
    <lineage>
        <taxon>Eukaryota</taxon>
        <taxon>Fungi</taxon>
        <taxon>Dikarya</taxon>
        <taxon>Basidiomycota</taxon>
        <taxon>Agaricomycotina</taxon>
        <taxon>Agaricomycetes</taxon>
        <taxon>Agaricomycetidae</taxon>
        <taxon>Jaapiales</taxon>
        <taxon>Jaapiaceae</taxon>
        <taxon>Jaapia</taxon>
    </lineage>
</organism>
<feature type="transmembrane region" description="Helical" evidence="10">
    <location>
        <begin position="161"/>
        <end position="179"/>
    </location>
</feature>
<dbReference type="InterPro" id="IPR005829">
    <property type="entry name" value="Sugar_transporter_CS"/>
</dbReference>
<dbReference type="InterPro" id="IPR036259">
    <property type="entry name" value="MFS_trans_sf"/>
</dbReference>
<dbReference type="FunFam" id="1.20.1250.20:FF:000117">
    <property type="entry name" value="MFS hexose transporter"/>
    <property type="match status" value="1"/>
</dbReference>
<evidence type="ECO:0000313" key="12">
    <source>
        <dbReference type="EMBL" id="KDQ59238.1"/>
    </source>
</evidence>
<evidence type="ECO:0000256" key="6">
    <source>
        <dbReference type="ARBA" id="ARBA00023136"/>
    </source>
</evidence>
<reference evidence="13" key="1">
    <citation type="journal article" date="2014" name="Proc. Natl. Acad. Sci. U.S.A.">
        <title>Extensive sampling of basidiomycete genomes demonstrates inadequacy of the white-rot/brown-rot paradigm for wood decay fungi.</title>
        <authorList>
            <person name="Riley R."/>
            <person name="Salamov A.A."/>
            <person name="Brown D.W."/>
            <person name="Nagy L.G."/>
            <person name="Floudas D."/>
            <person name="Held B.W."/>
            <person name="Levasseur A."/>
            <person name="Lombard V."/>
            <person name="Morin E."/>
            <person name="Otillar R."/>
            <person name="Lindquist E.A."/>
            <person name="Sun H."/>
            <person name="LaButti K.M."/>
            <person name="Schmutz J."/>
            <person name="Jabbour D."/>
            <person name="Luo H."/>
            <person name="Baker S.E."/>
            <person name="Pisabarro A.G."/>
            <person name="Walton J.D."/>
            <person name="Blanchette R.A."/>
            <person name="Henrissat B."/>
            <person name="Martin F."/>
            <person name="Cullen D."/>
            <person name="Hibbett D.S."/>
            <person name="Grigoriev I.V."/>
        </authorList>
    </citation>
    <scope>NUCLEOTIDE SEQUENCE [LARGE SCALE GENOMIC DNA]</scope>
    <source>
        <strain evidence="13">MUCL 33604</strain>
    </source>
</reference>
<comment type="similarity">
    <text evidence="2 8">Belongs to the major facilitator superfamily. Sugar transporter (TC 2.A.1.1) family.</text>
</comment>
<protein>
    <recommendedName>
        <fullName evidence="11">Major facilitator superfamily (MFS) profile domain-containing protein</fullName>
    </recommendedName>
</protein>
<feature type="transmembrane region" description="Helical" evidence="10">
    <location>
        <begin position="97"/>
        <end position="116"/>
    </location>
</feature>
<dbReference type="InterPro" id="IPR050360">
    <property type="entry name" value="MFS_Sugar_Transporters"/>
</dbReference>
<dbReference type="HOGENOM" id="CLU_001265_30_13_1"/>
<dbReference type="SUPFAM" id="SSF103473">
    <property type="entry name" value="MFS general substrate transporter"/>
    <property type="match status" value="1"/>
</dbReference>
<evidence type="ECO:0000256" key="3">
    <source>
        <dbReference type="ARBA" id="ARBA00022448"/>
    </source>
</evidence>
<feature type="transmembrane region" description="Helical" evidence="10">
    <location>
        <begin position="417"/>
        <end position="434"/>
    </location>
</feature>
<evidence type="ECO:0000313" key="13">
    <source>
        <dbReference type="Proteomes" id="UP000027265"/>
    </source>
</evidence>
<feature type="compositionally biased region" description="Basic and acidic residues" evidence="9">
    <location>
        <begin position="513"/>
        <end position="524"/>
    </location>
</feature>
<accession>A0A067PWP3</accession>
<feature type="domain" description="Major facilitator superfamily (MFS) profile" evidence="11">
    <location>
        <begin position="29"/>
        <end position="469"/>
    </location>
</feature>
<feature type="compositionally biased region" description="Low complexity" evidence="9">
    <location>
        <begin position="525"/>
        <end position="538"/>
    </location>
</feature>
<feature type="transmembrane region" description="Helical" evidence="10">
    <location>
        <begin position="282"/>
        <end position="302"/>
    </location>
</feature>
<feature type="transmembrane region" description="Helical" evidence="10">
    <location>
        <begin position="128"/>
        <end position="149"/>
    </location>
</feature>
<dbReference type="EMBL" id="KL197716">
    <property type="protein sequence ID" value="KDQ59238.1"/>
    <property type="molecule type" value="Genomic_DNA"/>
</dbReference>
<keyword evidence="4 10" id="KW-0812">Transmembrane</keyword>
<dbReference type="Gene3D" id="1.20.1250.20">
    <property type="entry name" value="MFS general substrate transporter like domains"/>
    <property type="match status" value="1"/>
</dbReference>
<dbReference type="InterPro" id="IPR020846">
    <property type="entry name" value="MFS_dom"/>
</dbReference>
<evidence type="ECO:0000256" key="9">
    <source>
        <dbReference type="SAM" id="MobiDB-lite"/>
    </source>
</evidence>
<keyword evidence="3 8" id="KW-0813">Transport</keyword>
<dbReference type="AlphaFoldDB" id="A0A067PWP3"/>
<evidence type="ECO:0000256" key="8">
    <source>
        <dbReference type="RuleBase" id="RU003346"/>
    </source>
</evidence>
<keyword evidence="5 10" id="KW-1133">Transmembrane helix</keyword>
<feature type="transmembrane region" description="Helical" evidence="10">
    <location>
        <begin position="23"/>
        <end position="42"/>
    </location>
</feature>
<dbReference type="PROSITE" id="PS50850">
    <property type="entry name" value="MFS"/>
    <property type="match status" value="1"/>
</dbReference>
<dbReference type="Pfam" id="PF00083">
    <property type="entry name" value="Sugar_tr"/>
    <property type="match status" value="1"/>
</dbReference>
<evidence type="ECO:0000256" key="5">
    <source>
        <dbReference type="ARBA" id="ARBA00022989"/>
    </source>
</evidence>
<feature type="transmembrane region" description="Helical" evidence="10">
    <location>
        <begin position="191"/>
        <end position="210"/>
    </location>
</feature>
<evidence type="ECO:0000256" key="7">
    <source>
        <dbReference type="ARBA" id="ARBA00049119"/>
    </source>
</evidence>
<proteinExistence type="inferred from homology"/>
<name>A0A067PWP3_9AGAM</name>
<keyword evidence="6 10" id="KW-0472">Membrane</keyword>
<feature type="transmembrane region" description="Helical" evidence="10">
    <location>
        <begin position="322"/>
        <end position="339"/>
    </location>
</feature>
<dbReference type="Proteomes" id="UP000027265">
    <property type="component" value="Unassembled WGS sequence"/>
</dbReference>
<evidence type="ECO:0000256" key="4">
    <source>
        <dbReference type="ARBA" id="ARBA00022692"/>
    </source>
</evidence>
<dbReference type="PROSITE" id="PS00216">
    <property type="entry name" value="SUGAR_TRANSPORT_1"/>
    <property type="match status" value="1"/>
</dbReference>
<feature type="transmembrane region" description="Helical" evidence="10">
    <location>
        <begin position="446"/>
        <end position="466"/>
    </location>
</feature>
<feature type="transmembrane region" description="Helical" evidence="10">
    <location>
        <begin position="346"/>
        <end position="364"/>
    </location>
</feature>
<sequence>MPTPEWTVVDFIHRGPWWRNRGILILNLFLFLPLLTASVNGYDSSLVNGLQILPEWQDYFHHPHGKGLGLINSAQNIGSLIGLPFTPFSSDILGRRATLFIGAIVMLGGVATQFAANGIDMLIGARVLIGFGLTFALNASPLLITELAYPTQRGKITSLYNAIWYLGSILSAWACFGAYDGAHGSMWSWRAPTIVQAFVPILQLCGIWFVPESPRWLISKGRESEASRILARFHASGGDERDPLVMFEMAQIRHALRLEQEFSKNKLWSLFSTTGNRKRMRIIIAIAIFSQWSGNGLVSYYINLVLDGVGITTTSTKAALNGGLMVWNLVCAVTGALLVDKLGRRTIFIISNAGMLLVFAMWTLTTALFNTTNNKAAAVATVPLIFLFYLFYDLAYTPLLIAYTLEILPFNIRAKGFAVMNFTVAVTIAFNQFVNPWALGAMGWKYYLVYCGWLILEVVFIVTYIVETKGLTLEETAILFDGEEPQLDIVQTGGEAATMSMGRGLISMQDNVRKDPAEEHKETTRPISSAPSSSSARPLIHRHEV</sequence>
<dbReference type="GO" id="GO:0005351">
    <property type="term" value="F:carbohydrate:proton symporter activity"/>
    <property type="evidence" value="ECO:0007669"/>
    <property type="project" value="TreeGrafter"/>
</dbReference>
<gene>
    <name evidence="12" type="ORF">JAAARDRAFT_57164</name>
</gene>
<feature type="region of interest" description="Disordered" evidence="9">
    <location>
        <begin position="513"/>
        <end position="545"/>
    </location>
</feature>
<comment type="catalytic activity">
    <reaction evidence="7">
        <text>myo-inositol(out) + H(+)(out) = myo-inositol(in) + H(+)(in)</text>
        <dbReference type="Rhea" id="RHEA:60364"/>
        <dbReference type="ChEBI" id="CHEBI:15378"/>
        <dbReference type="ChEBI" id="CHEBI:17268"/>
    </reaction>
</comment>
<dbReference type="InterPro" id="IPR003663">
    <property type="entry name" value="Sugar/inositol_transpt"/>
</dbReference>
<evidence type="ECO:0000256" key="2">
    <source>
        <dbReference type="ARBA" id="ARBA00010992"/>
    </source>
</evidence>